<name>A0A078S7X6_BACUN</name>
<evidence type="ECO:0000256" key="1">
    <source>
        <dbReference type="ARBA" id="ARBA00006594"/>
    </source>
</evidence>
<feature type="coiled-coil region" evidence="2">
    <location>
        <begin position="1437"/>
        <end position="1509"/>
    </location>
</feature>
<organism evidence="4 5">
    <name type="scientific">Bacteroides uniformis str. 3978 T3 ii</name>
    <dbReference type="NCBI Taxonomy" id="1339349"/>
    <lineage>
        <taxon>Bacteria</taxon>
        <taxon>Pseudomonadati</taxon>
        <taxon>Bacteroidota</taxon>
        <taxon>Bacteroidia</taxon>
        <taxon>Bacteroidales</taxon>
        <taxon>Bacteroidaceae</taxon>
        <taxon>Bacteroides</taxon>
    </lineage>
</organism>
<comment type="caution">
    <text evidence="4">The sequence shown here is derived from an EMBL/GenBank/DDBJ whole genome shotgun (WGS) entry which is preliminary data.</text>
</comment>
<proteinExistence type="inferred from homology"/>
<feature type="domain" description="Helicase C-terminal" evidence="3">
    <location>
        <begin position="1239"/>
        <end position="1414"/>
    </location>
</feature>
<dbReference type="Pfam" id="PF00271">
    <property type="entry name" value="Helicase_C"/>
    <property type="match status" value="1"/>
</dbReference>
<sequence>MSYNKLKALEGNIEAISTALAIHEERRNATTAERETLSKFTGCGGIKEVLSIGTDTPIPGTMQEAVKRLLSVLSKAAKGNETLYRQLLQSLKSSVLTAFYTPTFLIQAVAEQIKDTFTANDLKMGTFLEPSAGIGGFLPVGDMATHRTAFEKDLLTGLVLSALHPDTQVFIEGFETIDSQETEHNRFDVIASNIPFGDFRVFDNTFSKKGGIYAQASKTIHNYFFLKAVEKLNEGGILAFVTSRGIADTQGNQFVRDYLVHRCNLITALRLPDSLFMQTSGIEVGSDLLIFQKSGRKVTLTDREKLFIETTREIVPGSDQYTGHTNKLFTLPKTALFTESRIQTNQYGEYVRKYRWQGEEADLQQTLSSMLKADFERFFRKNLFATPNKGIGGIQMSLFDCFNTNKVAQPNREKRTYTGTLHKWMKNGTLVLFENQLGTLRYKQANCFSDTTVTFVPLKVSRINIERANDYLPIREAYFELTTKESEELAEYPKLREQLNKHYDAYVRKWGFFHHNDNKEFFSWDSLGMEVFTIEMQLGKDICKADIMHEPVAFKKIDTSVQLTPVEALASSLNYYGSVNMDYLVQTTGQAETELTEALAGEIFYNPLTDCWENKGKFLAGNVVEKCKEICTVLADLTGNAQKWAATSVEALGDATPELIPYEELDFNMGERWIPASIYASFAKNLFGVNTTVMYFDVNDTYIVSLQGHSPIAYNVYSIGSYNGEALFVHALHDTVPEITKEIMRNGESIRVPDEEAIQAASTKIQEIRRKFNEWLDYQPIAVRDELVRLYNERFNCYVRPHYDGSAQTFPNLSFEQFPYNDLYPSQKDAIWMIKQNGGGVCWHEVGAGKTMVMCVAAYEMKRLGMTQKPLIIGLKANVHEIADCFRKAYPTAKLLYPGKEDFTPANRQELFSKIKNNNWDCIILTHDQFSKIPQSEQTMLEICEQELQDVERSLKVLEDSGMADNNKRLQKGLEKRQKNLNANLEALKEKLGEKKDDCVDFHAMGIDHIFVDECHYFKNLMFQTRHTRVAGIGNTQGSQRAMNLLVAIRDIQQRTGRDLGATFLSGTVVVNALTELYVLFKYLRPKELSRQCISCFDAWAAIFTKKTTDYELNITGSIKRKERFRTYIKIPELATFLREITDYRTAEMINLDVPQKNVRFLSDKPTIAQEEMIGRLVSFAGSGNWDDLGLDIPQPDNLDMAKMLVATNVARKMALDMRLLGDKFADDLGNKASRCATTIYDYYVRSKSNKGTQFVFSDLSTYKSNEWNIYQDIKDKLVTMGIPANEIRFIQTAKTEQERKKLFTDMNNGTVRVLFGSTSMLGTGVNAQQRAVAVHHLEVPWRPADLEQRNGRAVRKGNTVKFWGGNVVDIIIYGTEKTLDAYKFNLLRNKQLFINQINNGTIAVRRIDEDSMDENTGMNFAEFVAVLSGNMDLLNKAKLDNRIMQLEKEQAIFNKERYRAERKIAKTEQDIEETMLTKQRMSEDWAYYKEYKGERKTLLLNLQQAIAEETGRELHKIAKTYRNESIGTIGSYIGLNLSVRSEYHYTGAFERNIFLVEGKSGLKYKCGLSGALPLGFADSAVYPQATLDKLPELIRRQQEKIDQLANELPTLQQIFSRKWGKTAELDALKQECKELQRKIDNSLKELEQQPAVTVIAA</sequence>
<evidence type="ECO:0000313" key="5">
    <source>
        <dbReference type="Proteomes" id="UP000028013"/>
    </source>
</evidence>
<dbReference type="PANTHER" id="PTHR41313">
    <property type="entry name" value="ADENINE-SPECIFIC METHYLTRANSFERASE"/>
    <property type="match status" value="1"/>
</dbReference>
<dbReference type="InterPro" id="IPR001650">
    <property type="entry name" value="Helicase_C-like"/>
</dbReference>
<keyword evidence="2" id="KW-0175">Coiled coil</keyword>
<dbReference type="InterPro" id="IPR003356">
    <property type="entry name" value="DNA_methylase_A-5"/>
</dbReference>
<dbReference type="SUPFAM" id="SSF53335">
    <property type="entry name" value="S-adenosyl-L-methionine-dependent methyltransferases"/>
    <property type="match status" value="1"/>
</dbReference>
<feature type="coiled-coil region" evidence="2">
    <location>
        <begin position="1588"/>
        <end position="1650"/>
    </location>
</feature>
<gene>
    <name evidence="4" type="ORF">M094_3933</name>
</gene>
<dbReference type="InterPro" id="IPR027417">
    <property type="entry name" value="P-loop_NTPase"/>
</dbReference>
<dbReference type="InterPro" id="IPR029063">
    <property type="entry name" value="SAM-dependent_MTases_sf"/>
</dbReference>
<evidence type="ECO:0000259" key="3">
    <source>
        <dbReference type="PROSITE" id="PS51194"/>
    </source>
</evidence>
<dbReference type="Pfam" id="PF02384">
    <property type="entry name" value="N6_Mtase"/>
    <property type="match status" value="1"/>
</dbReference>
<accession>A0A078S7X6</accession>
<dbReference type="PROSITE" id="PS51194">
    <property type="entry name" value="HELICASE_CTER"/>
    <property type="match status" value="1"/>
</dbReference>
<dbReference type="SUPFAM" id="SSF52540">
    <property type="entry name" value="P-loop containing nucleoside triphosphate hydrolases"/>
    <property type="match status" value="2"/>
</dbReference>
<dbReference type="PANTHER" id="PTHR41313:SF1">
    <property type="entry name" value="DNA METHYLASE ADENINE-SPECIFIC DOMAIN-CONTAINING PROTEIN"/>
    <property type="match status" value="1"/>
</dbReference>
<comment type="similarity">
    <text evidence="1">Belongs to the N(4)/N(6)-methyltransferase family.</text>
</comment>
<protein>
    <submittedName>
        <fullName evidence="4">Type III restriction enzyme, res subunit</fullName>
    </submittedName>
</protein>
<reference evidence="4 5" key="1">
    <citation type="submission" date="2014-04" db="EMBL/GenBank/DDBJ databases">
        <authorList>
            <person name="Sears C."/>
            <person name="Carroll K."/>
            <person name="Sack B.R."/>
            <person name="Qadri F."/>
            <person name="Myers L.L."/>
            <person name="Chung G.-T."/>
            <person name="Escheverria P."/>
            <person name="Fraser C.M."/>
            <person name="Sadzewicz L."/>
            <person name="Shefchek K.A."/>
            <person name="Tallon L."/>
            <person name="Das S.P."/>
            <person name="Daugherty S."/>
            <person name="Mongodin E.F."/>
        </authorList>
    </citation>
    <scope>NUCLEOTIDE SEQUENCE [LARGE SCALE GENOMIC DNA]</scope>
    <source>
        <strain evidence="4 5">3978 T3 ii</strain>
    </source>
</reference>
<dbReference type="GO" id="GO:0003677">
    <property type="term" value="F:DNA binding"/>
    <property type="evidence" value="ECO:0007669"/>
    <property type="project" value="InterPro"/>
</dbReference>
<dbReference type="InterPro" id="IPR052933">
    <property type="entry name" value="DNA_Protect_Modify"/>
</dbReference>
<dbReference type="PATRIC" id="fig|1339349.3.peg.748"/>
<evidence type="ECO:0000256" key="2">
    <source>
        <dbReference type="SAM" id="Coils"/>
    </source>
</evidence>
<dbReference type="SMART" id="SM00490">
    <property type="entry name" value="HELICc"/>
    <property type="match status" value="1"/>
</dbReference>
<dbReference type="Proteomes" id="UP000028013">
    <property type="component" value="Unassembled WGS sequence"/>
</dbReference>
<dbReference type="EMBL" id="JNHN01000090">
    <property type="protein sequence ID" value="KDS57020.1"/>
    <property type="molecule type" value="Genomic_DNA"/>
</dbReference>
<dbReference type="PRINTS" id="PR00507">
    <property type="entry name" value="N12N6MTFRASE"/>
</dbReference>
<feature type="coiled-coil region" evidence="2">
    <location>
        <begin position="941"/>
        <end position="998"/>
    </location>
</feature>
<dbReference type="RefSeq" id="WP_005836238.1">
    <property type="nucleotide sequence ID" value="NZ_JNHN01000090.1"/>
</dbReference>
<dbReference type="Gene3D" id="3.40.50.150">
    <property type="entry name" value="Vaccinia Virus protein VP39"/>
    <property type="match status" value="1"/>
</dbReference>
<evidence type="ECO:0000313" key="4">
    <source>
        <dbReference type="EMBL" id="KDS57020.1"/>
    </source>
</evidence>
<dbReference type="GO" id="GO:0008170">
    <property type="term" value="F:N-methyltransferase activity"/>
    <property type="evidence" value="ECO:0007669"/>
    <property type="project" value="InterPro"/>
</dbReference>
<dbReference type="Gene3D" id="3.40.50.300">
    <property type="entry name" value="P-loop containing nucleotide triphosphate hydrolases"/>
    <property type="match status" value="2"/>
</dbReference>